<feature type="domain" description="MGS-like" evidence="13">
    <location>
        <begin position="1"/>
        <end position="146"/>
    </location>
</feature>
<keyword evidence="7" id="KW-0658">Purine biosynthesis</keyword>
<evidence type="ECO:0000256" key="12">
    <source>
        <dbReference type="ARBA" id="ARBA00054363"/>
    </source>
</evidence>
<comment type="function">
    <text evidence="12">Bifunctional enzyme that catalyzes the last two steps of purine biosynthesis. Acts as a transformylase that incorporates a formyl group to the AMP analog AICAR (5-amino-1-(5-phospho-beta-D-ribosyl)imidazole-4-carboxamide) to produce the intermediate formyl-AICAR (FAICAR). Also catalyzes the cyclization of FAICAR to IMP.</text>
</comment>
<dbReference type="PANTHER" id="PTHR11692">
    <property type="entry name" value="BIFUNCTIONAL PURINE BIOSYNTHESIS PROTEIN PURH"/>
    <property type="match status" value="1"/>
</dbReference>
<dbReference type="HAMAP" id="MF_00139">
    <property type="entry name" value="PurH"/>
    <property type="match status" value="1"/>
</dbReference>
<evidence type="ECO:0000256" key="11">
    <source>
        <dbReference type="ARBA" id="ARBA00050687"/>
    </source>
</evidence>
<dbReference type="Pfam" id="PF02142">
    <property type="entry name" value="MGS"/>
    <property type="match status" value="1"/>
</dbReference>
<dbReference type="GO" id="GO:0005829">
    <property type="term" value="C:cytosol"/>
    <property type="evidence" value="ECO:0007669"/>
    <property type="project" value="UniProtKB-SubCell"/>
</dbReference>
<protein>
    <submittedName>
        <fullName evidence="14">Bifunctional purine biosynthesis protein ADE17</fullName>
    </submittedName>
</protein>
<evidence type="ECO:0000256" key="1">
    <source>
        <dbReference type="ARBA" id="ARBA00004514"/>
    </source>
</evidence>
<dbReference type="PIRSF" id="PIRSF000414">
    <property type="entry name" value="AICARFT_IMPCHas"/>
    <property type="match status" value="1"/>
</dbReference>
<dbReference type="Gene3D" id="3.40.140.20">
    <property type="match status" value="2"/>
</dbReference>
<dbReference type="AlphaFoldDB" id="A0A2P7YZJ5"/>
<evidence type="ECO:0000256" key="3">
    <source>
        <dbReference type="ARBA" id="ARBA00004954"/>
    </source>
</evidence>
<dbReference type="InterPro" id="IPR002695">
    <property type="entry name" value="PurH-like"/>
</dbReference>
<organism evidence="14 15">
    <name type="scientific">Candidozyma pseudohaemuli</name>
    <dbReference type="NCBI Taxonomy" id="418784"/>
    <lineage>
        <taxon>Eukaryota</taxon>
        <taxon>Fungi</taxon>
        <taxon>Dikarya</taxon>
        <taxon>Ascomycota</taxon>
        <taxon>Saccharomycotina</taxon>
        <taxon>Pichiomycetes</taxon>
        <taxon>Metschnikowiaceae</taxon>
        <taxon>Candidozyma</taxon>
    </lineage>
</organism>
<keyword evidence="15" id="KW-1185">Reference proteome</keyword>
<dbReference type="FunFam" id="1.10.287.440:FF:000001">
    <property type="entry name" value="Bifunctional purine biosynthesis protein PURH"/>
    <property type="match status" value="1"/>
</dbReference>
<gene>
    <name evidence="14" type="ORF">C7M61_001057</name>
</gene>
<comment type="pathway">
    <text evidence="2">Purine metabolism; IMP biosynthesis via de novo pathway; IMP from 5-formamido-1-(5-phospho-D-ribosyl)imidazole-4-carboxamide: step 1/1.</text>
</comment>
<evidence type="ECO:0000313" key="14">
    <source>
        <dbReference type="EMBL" id="PSK41375.1"/>
    </source>
</evidence>
<dbReference type="NCBIfam" id="NF005492">
    <property type="entry name" value="PRK07106.1"/>
    <property type="match status" value="1"/>
</dbReference>
<keyword evidence="6" id="KW-0808">Transferase</keyword>
<dbReference type="NCBIfam" id="TIGR00355">
    <property type="entry name" value="purH"/>
    <property type="match status" value="1"/>
</dbReference>
<reference evidence="14 15" key="1">
    <citation type="submission" date="2018-03" db="EMBL/GenBank/DDBJ databases">
        <title>Candida pseudohaemulonii genome assembly and annotation.</title>
        <authorList>
            <person name="Munoz J.F."/>
            <person name="Gade L.G."/>
            <person name="Chow N.A."/>
            <person name="Litvintseva A.P."/>
            <person name="Loparev V.N."/>
            <person name="Cuomo C.A."/>
        </authorList>
    </citation>
    <scope>NUCLEOTIDE SEQUENCE [LARGE SCALE GENOMIC DNA]</scope>
    <source>
        <strain evidence="14 15">B12108</strain>
    </source>
</reference>
<dbReference type="FunFam" id="3.40.50.1380:FF:000003">
    <property type="entry name" value="Bifunctional purine biosynthesis protein"/>
    <property type="match status" value="1"/>
</dbReference>
<dbReference type="GeneID" id="36564448"/>
<evidence type="ECO:0000256" key="2">
    <source>
        <dbReference type="ARBA" id="ARBA00004844"/>
    </source>
</evidence>
<dbReference type="PANTHER" id="PTHR11692:SF0">
    <property type="entry name" value="BIFUNCTIONAL PURINE BIOSYNTHESIS PROTEIN ATIC"/>
    <property type="match status" value="1"/>
</dbReference>
<sequence>MAHSKTAILSVYDKTGLLDLAKGLAAANVRILASGGTAKLVREAGFPVEDVSSITHAPEMLGGRVKTLHPAVHGGILARNLENDEADLAAQGIEKVDYVVCNLYPFKETVSKAAVTVDEAVEEVDIGGVTLLRAAAKNHARVTILSDPHDYAVFLEELKAGEISSDTRNRLALKAFEHTADYDVAISDFFRKQYSENISQLPLRYGANPHQKPAQAFVSQGELPFKVLGGSPGYINLLDALNSWPLVKELSASLNLPAAASFKHVSPAGAAVGLPLSDVEKKIYFVEDIENLSPLANAYARARGADRMSSFGDWIALSNIVDVPTAQIISKEVSDGVIAPGFSDEALEILRKKKNGKYCILQIDPNFTPDAIESRQVYGITLQQKRNDAIIKGSSFKEIVSKNKELTEQGTVDLTVATIALKYTQSNSVCYAKNGMVIGLGAGQQSRIHCTRLAGEKADNWWLRQHPRVLGFKWAKGVKRPEKSNAIDLYVSNQIPKTEPEKSEYESKFAELPAPLTEEERAEWLGKLNEVALSSDAFFPFPDNVYRAVRSGVKYIAAPSGSVMDKAVFAAADSYDIVYVENPIRLFHH</sequence>
<dbReference type="FunFam" id="3.40.140.20:FF:000003">
    <property type="entry name" value="Bifunctional purine biosynthesis protein"/>
    <property type="match status" value="1"/>
</dbReference>
<evidence type="ECO:0000256" key="4">
    <source>
        <dbReference type="ARBA" id="ARBA00007667"/>
    </source>
</evidence>
<dbReference type="CDD" id="cd01421">
    <property type="entry name" value="IMPCH"/>
    <property type="match status" value="1"/>
</dbReference>
<dbReference type="Proteomes" id="UP000241107">
    <property type="component" value="Unassembled WGS sequence"/>
</dbReference>
<evidence type="ECO:0000256" key="5">
    <source>
        <dbReference type="ARBA" id="ARBA00022490"/>
    </source>
</evidence>
<dbReference type="EMBL" id="PYFQ01000001">
    <property type="protein sequence ID" value="PSK41375.1"/>
    <property type="molecule type" value="Genomic_DNA"/>
</dbReference>
<keyword evidence="5" id="KW-0963">Cytoplasm</keyword>
<dbReference type="InterPro" id="IPR024050">
    <property type="entry name" value="AICAR_Tfase_insert_dom_sf"/>
</dbReference>
<dbReference type="Gene3D" id="1.10.287.440">
    <property type="match status" value="1"/>
</dbReference>
<dbReference type="VEuPathDB" id="FungiDB:C7M61_001057"/>
<dbReference type="InterPro" id="IPR011607">
    <property type="entry name" value="MGS-like_dom"/>
</dbReference>
<evidence type="ECO:0000256" key="6">
    <source>
        <dbReference type="ARBA" id="ARBA00022679"/>
    </source>
</evidence>
<dbReference type="GO" id="GO:0004643">
    <property type="term" value="F:phosphoribosylaminoimidazolecarboxamide formyltransferase activity"/>
    <property type="evidence" value="ECO:0007669"/>
    <property type="project" value="UniProtKB-EC"/>
</dbReference>
<accession>A0A2P7YZJ5</accession>
<dbReference type="RefSeq" id="XP_024716074.1">
    <property type="nucleotide sequence ID" value="XM_024856475.1"/>
</dbReference>
<dbReference type="GO" id="GO:0006189">
    <property type="term" value="P:'de novo' IMP biosynthetic process"/>
    <property type="evidence" value="ECO:0007669"/>
    <property type="project" value="UniProtKB-UniPathway"/>
</dbReference>
<dbReference type="Gene3D" id="3.40.50.1380">
    <property type="entry name" value="Methylglyoxal synthase-like domain"/>
    <property type="match status" value="1"/>
</dbReference>
<dbReference type="InterPro" id="IPR036914">
    <property type="entry name" value="MGS-like_dom_sf"/>
</dbReference>
<comment type="catalytic activity">
    <reaction evidence="11">
        <text>IMP + H2O = 5-formamido-1-(5-phospho-D-ribosyl)imidazole-4-carboxamide</text>
        <dbReference type="Rhea" id="RHEA:18445"/>
        <dbReference type="ChEBI" id="CHEBI:15377"/>
        <dbReference type="ChEBI" id="CHEBI:58053"/>
        <dbReference type="ChEBI" id="CHEBI:58467"/>
        <dbReference type="EC" id="3.5.4.10"/>
    </reaction>
</comment>
<evidence type="ECO:0000256" key="8">
    <source>
        <dbReference type="ARBA" id="ARBA00022801"/>
    </source>
</evidence>
<proteinExistence type="inferred from homology"/>
<dbReference type="UniPathway" id="UPA00074">
    <property type="reaction ID" value="UER00133"/>
</dbReference>
<evidence type="ECO:0000256" key="9">
    <source>
        <dbReference type="ARBA" id="ARBA00023268"/>
    </source>
</evidence>
<dbReference type="PROSITE" id="PS51855">
    <property type="entry name" value="MGS"/>
    <property type="match status" value="1"/>
</dbReference>
<keyword evidence="8" id="KW-0378">Hydrolase</keyword>
<evidence type="ECO:0000256" key="10">
    <source>
        <dbReference type="ARBA" id="ARBA00050488"/>
    </source>
</evidence>
<dbReference type="InterPro" id="IPR016193">
    <property type="entry name" value="Cytidine_deaminase-like"/>
</dbReference>
<comment type="subcellular location">
    <subcellularLocation>
        <location evidence="1">Cytoplasm</location>
        <location evidence="1">Cytosol</location>
    </subcellularLocation>
</comment>
<evidence type="ECO:0000256" key="7">
    <source>
        <dbReference type="ARBA" id="ARBA00022755"/>
    </source>
</evidence>
<dbReference type="OrthoDB" id="6017153at2759"/>
<comment type="caution">
    <text evidence="14">The sequence shown here is derived from an EMBL/GenBank/DDBJ whole genome shotgun (WGS) entry which is preliminary data.</text>
</comment>
<dbReference type="InterPro" id="IPR024051">
    <property type="entry name" value="AICAR_Tfase_dup_dom_sf"/>
</dbReference>
<dbReference type="SMART" id="SM00851">
    <property type="entry name" value="MGS"/>
    <property type="match status" value="1"/>
</dbReference>
<dbReference type="Pfam" id="PF01808">
    <property type="entry name" value="AICARFT_IMPCHas"/>
    <property type="match status" value="1"/>
</dbReference>
<dbReference type="SUPFAM" id="SSF52335">
    <property type="entry name" value="Methylglyoxal synthase-like"/>
    <property type="match status" value="1"/>
</dbReference>
<comment type="pathway">
    <text evidence="3">Purine metabolism; IMP biosynthesis via de novo pathway; 5-formamido-1-(5-phospho-D-ribosyl)imidazole-4-carboxamide from 5-amino-1-(5-phospho-D-ribosyl)imidazole-4-carboxamide (10-formyl THF route): step 1/1.</text>
</comment>
<dbReference type="GO" id="GO:0003937">
    <property type="term" value="F:IMP cyclohydrolase activity"/>
    <property type="evidence" value="ECO:0007669"/>
    <property type="project" value="UniProtKB-EC"/>
</dbReference>
<evidence type="ECO:0000259" key="13">
    <source>
        <dbReference type="PROSITE" id="PS51855"/>
    </source>
</evidence>
<name>A0A2P7YZJ5_9ASCO</name>
<dbReference type="SUPFAM" id="SSF53927">
    <property type="entry name" value="Cytidine deaminase-like"/>
    <property type="match status" value="1"/>
</dbReference>
<evidence type="ECO:0000313" key="15">
    <source>
        <dbReference type="Proteomes" id="UP000241107"/>
    </source>
</evidence>
<dbReference type="SMART" id="SM00798">
    <property type="entry name" value="AICARFT_IMPCHas"/>
    <property type="match status" value="1"/>
</dbReference>
<comment type="similarity">
    <text evidence="4">Belongs to the PurH family.</text>
</comment>
<comment type="catalytic activity">
    <reaction evidence="10">
        <text>(6R)-10-formyltetrahydrofolate + 5-amino-1-(5-phospho-beta-D-ribosyl)imidazole-4-carboxamide = 5-formamido-1-(5-phospho-D-ribosyl)imidazole-4-carboxamide + (6S)-5,6,7,8-tetrahydrofolate</text>
        <dbReference type="Rhea" id="RHEA:22192"/>
        <dbReference type="ChEBI" id="CHEBI:57453"/>
        <dbReference type="ChEBI" id="CHEBI:58467"/>
        <dbReference type="ChEBI" id="CHEBI:58475"/>
        <dbReference type="ChEBI" id="CHEBI:195366"/>
        <dbReference type="EC" id="2.1.2.3"/>
    </reaction>
</comment>
<dbReference type="STRING" id="418784.A0A2P7YZJ5"/>
<keyword evidence="9" id="KW-0511">Multifunctional enzyme</keyword>